<dbReference type="InterPro" id="IPR017871">
    <property type="entry name" value="ABC_transporter-like_CS"/>
</dbReference>
<dbReference type="RefSeq" id="XP_046063508.1">
    <property type="nucleotide sequence ID" value="XM_046202119.1"/>
</dbReference>
<keyword evidence="8 10" id="KW-0472">Membrane</keyword>
<sequence length="1346" mass="152479">MNVEAANEKELLLQKRSLTFLYGKNVPPLPLEEERKVFPHRHTNIISRALFYYLNPMLRVGYKRTLQPQDMYVLDERDSVDAMYDKFRNYLDVELDKARAKHIQKKREARAELGNTSTVDEDTDLEDFELPYIVIVKGLFHLFGWQYMWGSLLKVFTDLFYTLMPLVQKRLVNFVEESAYGFHPTLGKGVGYSIGVGLMVYFAGLCVNHFVYNSITVGAKCKAVLTKLLLEKSFRLDARGKHKFPVGKINSIMGTDLTRVDLAIGFFPIIFEFPFSIILCIILLLVNIGVSALAGISLFVVILLFTSYVVRVLYKMRVRANVYTDQRVNLVKELLKNFKMVKMYGWENSYFKQFVDTRQKEMTIVLRMQHIRNFLDALSFWLPIITSMVSFLVLYHLRNNRTVGDIFSSLTLFQELTGQFAMVTPSLSMATDMVVGFKRVAQLISCPDAPALEEFHDLLDDEKLALKLAHASFKWHTFEESATTEVVIVPESKTSSSKDASRTEFPGLHDLTLSISRGEFIVVTGAIGSGKSSLLSAISGFMPKTGGSVAKNGSLLLCGYPWVQNATVRENILFGQPFDQTKYDEIVRVCSLDTDFELFSAGDMTEVGERGITLSGGQKARINLARAVYSDRDIILLDDVLSAVDAKVGKHIMEQCILGYLKGKTRILATHQLSLINAADKVIFLNGNGSIDYGTLHEVRSRNSAFIRLMEFSHDPEEEQRPDEADEKKEDELKAEKEEDGKLMRDEERAVNSISKNVYSTYILSGSGKLGYLFPILILFACAVSTFSDLFTNNWLSFWQDKKFRKPPGFYQGIYILLGFSTLLLLTFYFALIVQFCNKAANQFNTSAFQNLLHAPMSFIDTTPMGRVLNRFTKDSDVLDNEIQSQFRMFIQEFSVVVGTLILCIIYLPWFAIAIPVMIVAYYLIANFYLASSREIKRLEAVKRSEVYSHFNEALSGLDTIKAHSSSERFMETNSRLIDQMNESYFTFVAVQRWLACNLDIMVSFMCLFICLLCSFRIFHIRGAYAGLLLTCVFNIVGMLSYMLRAMTEIENQMNSVERLKFYAVDLEQEAPFDIPERNPSPLWPQRGAICFSNVTMSYREGLPPAVRNLSLDVAGGEKIGVCGRTGAGKSSVMYSLFRLAEFDGRITIDDVDISKIGLHKLRTSLSIIPQDPVLFSGNIRSNLDPFQEHSDDNLWDALSKAGLVETDALDLVKHQTKSDRNLHKFHLARLVEDDGSNFSLGERQLLALARALVRGSKILVLDEATSSVDYETDAKVQKTITNEFADCTVLCIAHRLKTIVKYDRIMVLDKGEIVELGKPIELYQHDGIFRSMCEKSGITRADFDI</sequence>
<dbReference type="GO" id="GO:0008559">
    <property type="term" value="F:ABC-type xenobiotic transporter activity"/>
    <property type="evidence" value="ECO:0007669"/>
    <property type="project" value="TreeGrafter"/>
</dbReference>
<feature type="transmembrane region" description="Helical" evidence="10">
    <location>
        <begin position="897"/>
        <end position="930"/>
    </location>
</feature>
<keyword evidence="6" id="KW-0067">ATP-binding</keyword>
<dbReference type="CDD" id="cd18606">
    <property type="entry name" value="ABC_6TM_YOR1_D2_like"/>
    <property type="match status" value="1"/>
</dbReference>
<comment type="caution">
    <text evidence="13">The sequence shown here is derived from an EMBL/GenBank/DDBJ whole genome shotgun (WGS) entry which is preliminary data.</text>
</comment>
<dbReference type="PROSITE" id="PS50893">
    <property type="entry name" value="ABC_TRANSPORTER_2"/>
    <property type="match status" value="2"/>
</dbReference>
<feature type="transmembrane region" description="Helical" evidence="10">
    <location>
        <begin position="1025"/>
        <end position="1044"/>
    </location>
</feature>
<dbReference type="InterPro" id="IPR003439">
    <property type="entry name" value="ABC_transporter-like_ATP-bd"/>
</dbReference>
<dbReference type="FunFam" id="3.40.50.300:FF:001750">
    <property type="entry name" value="ATP-binding cassette transporter"/>
    <property type="match status" value="1"/>
</dbReference>
<dbReference type="CDD" id="cd18597">
    <property type="entry name" value="ABC_6TM_YOR1_D1_like"/>
    <property type="match status" value="1"/>
</dbReference>
<evidence type="ECO:0000256" key="3">
    <source>
        <dbReference type="ARBA" id="ARBA00022448"/>
    </source>
</evidence>
<dbReference type="SMART" id="SM00382">
    <property type="entry name" value="AAA"/>
    <property type="match status" value="2"/>
</dbReference>
<organism evidence="13 14">
    <name type="scientific">Ogataea philodendri</name>
    <dbReference type="NCBI Taxonomy" id="1378263"/>
    <lineage>
        <taxon>Eukaryota</taxon>
        <taxon>Fungi</taxon>
        <taxon>Dikarya</taxon>
        <taxon>Ascomycota</taxon>
        <taxon>Saccharomycotina</taxon>
        <taxon>Pichiomycetes</taxon>
        <taxon>Pichiales</taxon>
        <taxon>Pichiaceae</taxon>
        <taxon>Ogataea</taxon>
    </lineage>
</organism>
<evidence type="ECO:0000256" key="1">
    <source>
        <dbReference type="ARBA" id="ARBA00004141"/>
    </source>
</evidence>
<dbReference type="Gene3D" id="3.40.50.300">
    <property type="entry name" value="P-loop containing nucleotide triphosphate hydrolases"/>
    <property type="match status" value="2"/>
</dbReference>
<dbReference type="GO" id="GO:0005524">
    <property type="term" value="F:ATP binding"/>
    <property type="evidence" value="ECO:0007669"/>
    <property type="project" value="UniProtKB-KW"/>
</dbReference>
<feature type="transmembrane region" description="Helical" evidence="10">
    <location>
        <begin position="1001"/>
        <end position="1019"/>
    </location>
</feature>
<comment type="subcellular location">
    <subcellularLocation>
        <location evidence="1">Membrane</location>
        <topology evidence="1">Multi-pass membrane protein</topology>
    </subcellularLocation>
</comment>
<evidence type="ECO:0000259" key="12">
    <source>
        <dbReference type="PROSITE" id="PS50929"/>
    </source>
</evidence>
<evidence type="ECO:0000256" key="4">
    <source>
        <dbReference type="ARBA" id="ARBA00022692"/>
    </source>
</evidence>
<dbReference type="PROSITE" id="PS00211">
    <property type="entry name" value="ABC_TRANSPORTER_1"/>
    <property type="match status" value="2"/>
</dbReference>
<dbReference type="SUPFAM" id="SSF52540">
    <property type="entry name" value="P-loop containing nucleoside triphosphate hydrolases"/>
    <property type="match status" value="2"/>
</dbReference>
<keyword evidence="3" id="KW-0813">Transport</keyword>
<dbReference type="OrthoDB" id="6500128at2759"/>
<dbReference type="InterPro" id="IPR027417">
    <property type="entry name" value="P-loop_NTPase"/>
</dbReference>
<dbReference type="CDD" id="cd03244">
    <property type="entry name" value="ABCC_MRP_domain2"/>
    <property type="match status" value="1"/>
</dbReference>
<dbReference type="InterPro" id="IPR011527">
    <property type="entry name" value="ABC1_TM_dom"/>
</dbReference>
<feature type="domain" description="ABC transmembrane type-1" evidence="12">
    <location>
        <begin position="776"/>
        <end position="1052"/>
    </location>
</feature>
<proteinExistence type="inferred from homology"/>
<evidence type="ECO:0000256" key="5">
    <source>
        <dbReference type="ARBA" id="ARBA00022741"/>
    </source>
</evidence>
<dbReference type="Pfam" id="PF00005">
    <property type="entry name" value="ABC_tran"/>
    <property type="match status" value="2"/>
</dbReference>
<feature type="transmembrane region" description="Helical" evidence="10">
    <location>
        <begin position="262"/>
        <end position="286"/>
    </location>
</feature>
<accession>A0A9P8T8I7</accession>
<dbReference type="InterPro" id="IPR036640">
    <property type="entry name" value="ABC1_TM_sf"/>
</dbReference>
<feature type="transmembrane region" description="Helical" evidence="10">
    <location>
        <begin position="813"/>
        <end position="836"/>
    </location>
</feature>
<feature type="domain" description="ABC transporter" evidence="11">
    <location>
        <begin position="492"/>
        <end position="712"/>
    </location>
</feature>
<dbReference type="SUPFAM" id="SSF90123">
    <property type="entry name" value="ABC transporter transmembrane region"/>
    <property type="match status" value="2"/>
</dbReference>
<dbReference type="InterPro" id="IPR050173">
    <property type="entry name" value="ABC_transporter_C-like"/>
</dbReference>
<reference evidence="13" key="1">
    <citation type="journal article" date="2021" name="Open Biol.">
        <title>Shared evolutionary footprints suggest mitochondrial oxidative damage underlies multiple complex I losses in fungi.</title>
        <authorList>
            <person name="Schikora-Tamarit M.A."/>
            <person name="Marcet-Houben M."/>
            <person name="Nosek J."/>
            <person name="Gabaldon T."/>
        </authorList>
    </citation>
    <scope>NUCLEOTIDE SEQUENCE</scope>
    <source>
        <strain evidence="13">CBS6075</strain>
    </source>
</reference>
<evidence type="ECO:0000313" key="14">
    <source>
        <dbReference type="Proteomes" id="UP000769157"/>
    </source>
</evidence>
<feature type="transmembrane region" description="Helical" evidence="10">
    <location>
        <begin position="292"/>
        <end position="314"/>
    </location>
</feature>
<evidence type="ECO:0000256" key="8">
    <source>
        <dbReference type="ARBA" id="ARBA00023136"/>
    </source>
</evidence>
<feature type="transmembrane region" description="Helical" evidence="10">
    <location>
        <begin position="147"/>
        <end position="167"/>
    </location>
</feature>
<dbReference type="GO" id="GO:0016887">
    <property type="term" value="F:ATP hydrolysis activity"/>
    <property type="evidence" value="ECO:0007669"/>
    <property type="project" value="InterPro"/>
</dbReference>
<keyword evidence="4 10" id="KW-0812">Transmembrane</keyword>
<gene>
    <name evidence="13" type="ORF">OGAPHI_001366</name>
</gene>
<comment type="similarity">
    <text evidence="2">Belongs to the ABC transporter superfamily. ABCC family. Conjugate transporter (TC 3.A.1.208) subfamily.</text>
</comment>
<feature type="region of interest" description="Disordered" evidence="9">
    <location>
        <begin position="714"/>
        <end position="742"/>
    </location>
</feature>
<evidence type="ECO:0000256" key="6">
    <source>
        <dbReference type="ARBA" id="ARBA00022840"/>
    </source>
</evidence>
<dbReference type="GO" id="GO:0005886">
    <property type="term" value="C:plasma membrane"/>
    <property type="evidence" value="ECO:0007669"/>
    <property type="project" value="TreeGrafter"/>
</dbReference>
<evidence type="ECO:0000256" key="2">
    <source>
        <dbReference type="ARBA" id="ARBA00009726"/>
    </source>
</evidence>
<dbReference type="Proteomes" id="UP000769157">
    <property type="component" value="Unassembled WGS sequence"/>
</dbReference>
<dbReference type="Pfam" id="PF00664">
    <property type="entry name" value="ABC_membrane"/>
    <property type="match status" value="2"/>
</dbReference>
<evidence type="ECO:0000256" key="10">
    <source>
        <dbReference type="SAM" id="Phobius"/>
    </source>
</evidence>
<evidence type="ECO:0000256" key="7">
    <source>
        <dbReference type="ARBA" id="ARBA00022989"/>
    </source>
</evidence>
<feature type="domain" description="ABC transporter" evidence="11">
    <location>
        <begin position="1090"/>
        <end position="1336"/>
    </location>
</feature>
<protein>
    <recommendedName>
        <fullName evidence="15">Oligomycin resistance ATP-dependent permease YOR1</fullName>
    </recommendedName>
</protein>
<dbReference type="Gene3D" id="1.20.1560.10">
    <property type="entry name" value="ABC transporter type 1, transmembrane domain"/>
    <property type="match status" value="2"/>
</dbReference>
<name>A0A9P8T8I7_9ASCO</name>
<dbReference type="PANTHER" id="PTHR24223:SF456">
    <property type="entry name" value="MULTIDRUG RESISTANCE-ASSOCIATED PROTEIN LETHAL(2)03659"/>
    <property type="match status" value="1"/>
</dbReference>
<feature type="compositionally biased region" description="Basic and acidic residues" evidence="9">
    <location>
        <begin position="722"/>
        <end position="742"/>
    </location>
</feature>
<dbReference type="PROSITE" id="PS50929">
    <property type="entry name" value="ABC_TM1F"/>
    <property type="match status" value="2"/>
</dbReference>
<dbReference type="GeneID" id="70233334"/>
<feature type="domain" description="ABC transmembrane type-1" evidence="12">
    <location>
        <begin position="149"/>
        <end position="432"/>
    </location>
</feature>
<feature type="transmembrane region" description="Helical" evidence="10">
    <location>
        <begin position="770"/>
        <end position="792"/>
    </location>
</feature>
<evidence type="ECO:0008006" key="15">
    <source>
        <dbReference type="Google" id="ProtNLM"/>
    </source>
</evidence>
<dbReference type="EMBL" id="JAEUBE010000137">
    <property type="protein sequence ID" value="KAH3669245.1"/>
    <property type="molecule type" value="Genomic_DNA"/>
</dbReference>
<evidence type="ECO:0000313" key="13">
    <source>
        <dbReference type="EMBL" id="KAH3669245.1"/>
    </source>
</evidence>
<feature type="transmembrane region" description="Helical" evidence="10">
    <location>
        <begin position="190"/>
        <end position="212"/>
    </location>
</feature>
<dbReference type="PANTHER" id="PTHR24223">
    <property type="entry name" value="ATP-BINDING CASSETTE SUB-FAMILY C"/>
    <property type="match status" value="1"/>
</dbReference>
<dbReference type="FunFam" id="1.20.1560.10:FF:000010">
    <property type="entry name" value="Multidrug resistance-associated ABC transporter"/>
    <property type="match status" value="1"/>
</dbReference>
<reference evidence="13" key="2">
    <citation type="submission" date="2021-01" db="EMBL/GenBank/DDBJ databases">
        <authorList>
            <person name="Schikora-Tamarit M.A."/>
        </authorList>
    </citation>
    <scope>NUCLEOTIDE SEQUENCE</scope>
    <source>
        <strain evidence="13">CBS6075</strain>
    </source>
</reference>
<feature type="transmembrane region" description="Helical" evidence="10">
    <location>
        <begin position="377"/>
        <end position="397"/>
    </location>
</feature>
<evidence type="ECO:0000256" key="9">
    <source>
        <dbReference type="SAM" id="MobiDB-lite"/>
    </source>
</evidence>
<keyword evidence="7 10" id="KW-1133">Transmembrane helix</keyword>
<evidence type="ECO:0000259" key="11">
    <source>
        <dbReference type="PROSITE" id="PS50893"/>
    </source>
</evidence>
<keyword evidence="5" id="KW-0547">Nucleotide-binding</keyword>
<keyword evidence="14" id="KW-1185">Reference proteome</keyword>
<dbReference type="InterPro" id="IPR003593">
    <property type="entry name" value="AAA+_ATPase"/>
</dbReference>
<dbReference type="FunFam" id="3.40.50.300:FF:000565">
    <property type="entry name" value="ABC bile acid transporter"/>
    <property type="match status" value="1"/>
</dbReference>
<dbReference type="CDD" id="cd03250">
    <property type="entry name" value="ABCC_MRP_domain1"/>
    <property type="match status" value="1"/>
</dbReference>